<proteinExistence type="predicted"/>
<name>A0ABQ7IF19_9HELO</name>
<organism evidence="1 2">
    <name type="scientific">Botrytis deweyae</name>
    <dbReference type="NCBI Taxonomy" id="2478750"/>
    <lineage>
        <taxon>Eukaryota</taxon>
        <taxon>Fungi</taxon>
        <taxon>Dikarya</taxon>
        <taxon>Ascomycota</taxon>
        <taxon>Pezizomycotina</taxon>
        <taxon>Leotiomycetes</taxon>
        <taxon>Helotiales</taxon>
        <taxon>Sclerotiniaceae</taxon>
        <taxon>Botrytis</taxon>
    </lineage>
</organism>
<dbReference type="RefSeq" id="XP_038807815.1">
    <property type="nucleotide sequence ID" value="XM_038955949.1"/>
</dbReference>
<comment type="caution">
    <text evidence="1">The sequence shown here is derived from an EMBL/GenBank/DDBJ whole genome shotgun (WGS) entry which is preliminary data.</text>
</comment>
<protein>
    <submittedName>
        <fullName evidence="1">Uncharacterized protein</fullName>
    </submittedName>
</protein>
<reference evidence="1 2" key="1">
    <citation type="journal article" date="2020" name="Genome Biol. Evol.">
        <title>Comparative genomics of Sclerotiniaceae.</title>
        <authorList>
            <person name="Valero Jimenez C.A."/>
            <person name="Steentjes M."/>
            <person name="Scholten O.E."/>
            <person name="Van Kan J.A.L."/>
        </authorList>
    </citation>
    <scope>NUCLEOTIDE SEQUENCE [LARGE SCALE GENOMIC DNA]</scope>
    <source>
        <strain evidence="1 2">B1</strain>
    </source>
</reference>
<dbReference type="GeneID" id="62235099"/>
<accession>A0ABQ7IF19</accession>
<gene>
    <name evidence="1" type="ORF">EAE98_008326</name>
</gene>
<sequence length="203" mass="23575">MSSSVILCCLTTRIPRGHSSNLLSLFLSALDARLRLNKAFPLLAGDIPKKSEPIIELQNIEKDSTTSPRYHIRYFLLTDDLEKHRPYIEMYPGDSFGELEVQAVVQWKKEQKQWWNMDSITDERSIERKRRMNGEMKGDEHLVRGMHRASLDATPQFTTTVMLSLDTYSSAIYWNGSKLKLPSRVLMVDERVVKEAENLERRM</sequence>
<evidence type="ECO:0000313" key="2">
    <source>
        <dbReference type="Proteomes" id="UP000783213"/>
    </source>
</evidence>
<dbReference type="EMBL" id="RCSX01000021">
    <property type="protein sequence ID" value="KAF7922115.1"/>
    <property type="molecule type" value="Genomic_DNA"/>
</dbReference>
<dbReference type="Proteomes" id="UP000783213">
    <property type="component" value="Unassembled WGS sequence"/>
</dbReference>
<keyword evidence="2" id="KW-1185">Reference proteome</keyword>
<evidence type="ECO:0000313" key="1">
    <source>
        <dbReference type="EMBL" id="KAF7922115.1"/>
    </source>
</evidence>